<dbReference type="Gene3D" id="1.10.10.10">
    <property type="entry name" value="Winged helix-like DNA-binding domain superfamily/Winged helix DNA-binding domain"/>
    <property type="match status" value="1"/>
</dbReference>
<dbReference type="InterPro" id="IPR013324">
    <property type="entry name" value="RNA_pol_sigma_r3/r4-like"/>
</dbReference>
<dbReference type="RefSeq" id="WP_149114571.1">
    <property type="nucleotide sequence ID" value="NZ_CP042425.1"/>
</dbReference>
<organism evidence="1 2">
    <name type="scientific">Limnoglobus roseus</name>
    <dbReference type="NCBI Taxonomy" id="2598579"/>
    <lineage>
        <taxon>Bacteria</taxon>
        <taxon>Pseudomonadati</taxon>
        <taxon>Planctomycetota</taxon>
        <taxon>Planctomycetia</taxon>
        <taxon>Gemmatales</taxon>
        <taxon>Gemmataceae</taxon>
        <taxon>Limnoglobus</taxon>
    </lineage>
</organism>
<evidence type="ECO:0000313" key="1">
    <source>
        <dbReference type="EMBL" id="QEL20256.1"/>
    </source>
</evidence>
<dbReference type="Proteomes" id="UP000324974">
    <property type="component" value="Chromosome"/>
</dbReference>
<accession>A0A5C1AQF3</accession>
<gene>
    <name evidence="1" type="ORF">PX52LOC_07348</name>
</gene>
<dbReference type="InterPro" id="IPR036388">
    <property type="entry name" value="WH-like_DNA-bd_sf"/>
</dbReference>
<dbReference type="OrthoDB" id="260773at2"/>
<keyword evidence="2" id="KW-1185">Reference proteome</keyword>
<name>A0A5C1AQF3_9BACT</name>
<dbReference type="KEGG" id="lrs:PX52LOC_07348"/>
<sequence>MGLETKRGLVGRSSRSLMVAVVLGTALTAMGTEARATAKTESQAITDISKYCTACWRNARLPEDRWGDCTQQVLTRLLERVEQEKWGSILAEETSERKEFLRAIDAVKKRTQRARKYASITPDHADWRNELTDDLRDRREAVTLAACTVLSDRQKQIVELTAGGWGVPEIAAQLGTTVDRVSDEKYKAIRKLRTHFGVE</sequence>
<dbReference type="SUPFAM" id="SSF88659">
    <property type="entry name" value="Sigma3 and sigma4 domains of RNA polymerase sigma factors"/>
    <property type="match status" value="1"/>
</dbReference>
<dbReference type="AlphaFoldDB" id="A0A5C1AQF3"/>
<proteinExistence type="predicted"/>
<dbReference type="EMBL" id="CP042425">
    <property type="protein sequence ID" value="QEL20256.1"/>
    <property type="molecule type" value="Genomic_DNA"/>
</dbReference>
<protein>
    <submittedName>
        <fullName evidence="1">Sigma-70 family RNA polymerase sigma factor</fullName>
    </submittedName>
</protein>
<evidence type="ECO:0000313" key="2">
    <source>
        <dbReference type="Proteomes" id="UP000324974"/>
    </source>
</evidence>
<reference evidence="2" key="1">
    <citation type="submission" date="2019-08" db="EMBL/GenBank/DDBJ databases">
        <title>Limnoglobus roseus gen. nov., sp. nov., a novel freshwater planctomycete with a giant genome from the family Gemmataceae.</title>
        <authorList>
            <person name="Kulichevskaya I.S."/>
            <person name="Naumoff D.G."/>
            <person name="Miroshnikov K."/>
            <person name="Ivanova A."/>
            <person name="Philippov D.A."/>
            <person name="Hakobyan A."/>
            <person name="Rijpstra I.C."/>
            <person name="Sinninghe Damste J.S."/>
            <person name="Liesack W."/>
            <person name="Dedysh S.N."/>
        </authorList>
    </citation>
    <scope>NUCLEOTIDE SEQUENCE [LARGE SCALE GENOMIC DNA]</scope>
    <source>
        <strain evidence="2">PX52</strain>
    </source>
</reference>